<feature type="region of interest" description="Disordered" evidence="4">
    <location>
        <begin position="67"/>
        <end position="100"/>
    </location>
</feature>
<dbReference type="InterPro" id="IPR036322">
    <property type="entry name" value="WD40_repeat_dom_sf"/>
</dbReference>
<sequence>MAIACDSSVLRCKDRRDEVKSEFSAREGRYKIASFIDYLGKHCSTYANSLSEPVKITVLQRTQQIVNNSTSQSNSASEASSRRSSSIATDEPPNCSVDGSGDFLTKSNSINVESNETNSCSVQNGSVNGTVLLTEVLAFNVGRELLIYEFAESAQPNFGEPIDHRAYKPGHLPTCHDLTQRQHTNGLHILVGFSKGQIQYINTHTKDQKVFNESSYLDKTKVTCIKWLPSSKTSLFVASYSSGYLYVFDEQIVYQRDNNIPPVYSTIKDDENNFSISCTKSKQARNPVSRWSIGTGSINEFSFSPDNIYLAVVSQDGFLRIFNYEKMELVTYMKSYFGGLLCLSWSPDGRYVATGGEDDFLTIFSLDNDQQHRVVCRGHGHTSWINSISFDPSMSAKIYYSLHHSSLPSSERRANVCESTISNSSSASSAESHDPPPWSSDKCFENGMPSIFYRVVSVGQDNRLCMWDITEDILKVNNKLSHQRQRSSLYPPVLMSSLSNSSCQSTTNGHSSQSDTSMNPTQTTSKTSFSSLTNRLSFTRNSKVNKTETITDHTCSNGSQPSTTTTKKLRKIPSVPNNSQKNKATAVNTTTDGSPTTANVNVQTNLNNNSLPRRTNADLTKNTFGTHLCPKLGDIQLIEPAVIESISTERVTSIIFRENCFITASQDGIIAVWEKPKATKSMRDEKQLAHMNGSVIAQRL</sequence>
<dbReference type="PROSITE" id="PS50082">
    <property type="entry name" value="WD_REPEATS_2"/>
    <property type="match status" value="1"/>
</dbReference>
<keyword evidence="1 3" id="KW-0853">WD repeat</keyword>
<dbReference type="Proteomes" id="UP000681722">
    <property type="component" value="Unassembled WGS sequence"/>
</dbReference>
<evidence type="ECO:0000313" key="6">
    <source>
        <dbReference type="EMBL" id="CAF3526040.1"/>
    </source>
</evidence>
<dbReference type="OrthoDB" id="3367at2759"/>
<dbReference type="InterPro" id="IPR015943">
    <property type="entry name" value="WD40/YVTN_repeat-like_dom_sf"/>
</dbReference>
<feature type="compositionally biased region" description="Polar residues" evidence="4">
    <location>
        <begin position="552"/>
        <end position="566"/>
    </location>
</feature>
<keyword evidence="7" id="KW-1185">Reference proteome</keyword>
<feature type="compositionally biased region" description="Low complexity" evidence="4">
    <location>
        <begin position="67"/>
        <end position="86"/>
    </location>
</feature>
<dbReference type="Pfam" id="PF00400">
    <property type="entry name" value="WD40"/>
    <property type="match status" value="2"/>
</dbReference>
<dbReference type="SUPFAM" id="SSF50978">
    <property type="entry name" value="WD40 repeat-like"/>
    <property type="match status" value="1"/>
</dbReference>
<evidence type="ECO:0000256" key="4">
    <source>
        <dbReference type="SAM" id="MobiDB-lite"/>
    </source>
</evidence>
<dbReference type="Proteomes" id="UP000663829">
    <property type="component" value="Unassembled WGS sequence"/>
</dbReference>
<dbReference type="EMBL" id="CAJNOQ010000049">
    <property type="protein sequence ID" value="CAF0747068.1"/>
    <property type="molecule type" value="Genomic_DNA"/>
</dbReference>
<name>A0A813NYK4_9BILA</name>
<dbReference type="InterPro" id="IPR051362">
    <property type="entry name" value="WD_repeat_creC_regulators"/>
</dbReference>
<feature type="region of interest" description="Disordered" evidence="4">
    <location>
        <begin position="418"/>
        <end position="440"/>
    </location>
</feature>
<feature type="region of interest" description="Disordered" evidence="4">
    <location>
        <begin position="499"/>
        <end position="595"/>
    </location>
</feature>
<accession>A0A813NYK4</accession>
<dbReference type="InterPro" id="IPR001680">
    <property type="entry name" value="WD40_rpt"/>
</dbReference>
<dbReference type="Gene3D" id="2.130.10.10">
    <property type="entry name" value="YVTN repeat-like/Quinoprotein amine dehydrogenase"/>
    <property type="match status" value="1"/>
</dbReference>
<feature type="compositionally biased region" description="Polar residues" evidence="4">
    <location>
        <begin position="506"/>
        <end position="544"/>
    </location>
</feature>
<evidence type="ECO:0000256" key="1">
    <source>
        <dbReference type="ARBA" id="ARBA00022574"/>
    </source>
</evidence>
<feature type="compositionally biased region" description="Polar residues" evidence="4">
    <location>
        <begin position="575"/>
        <end position="595"/>
    </location>
</feature>
<organism evidence="5 7">
    <name type="scientific">Didymodactylos carnosus</name>
    <dbReference type="NCBI Taxonomy" id="1234261"/>
    <lineage>
        <taxon>Eukaryota</taxon>
        <taxon>Metazoa</taxon>
        <taxon>Spiralia</taxon>
        <taxon>Gnathifera</taxon>
        <taxon>Rotifera</taxon>
        <taxon>Eurotatoria</taxon>
        <taxon>Bdelloidea</taxon>
        <taxon>Philodinida</taxon>
        <taxon>Philodinidae</taxon>
        <taxon>Didymodactylos</taxon>
    </lineage>
</organism>
<dbReference type="SMART" id="SM00320">
    <property type="entry name" value="WD40"/>
    <property type="match status" value="5"/>
</dbReference>
<evidence type="ECO:0000256" key="2">
    <source>
        <dbReference type="ARBA" id="ARBA00022737"/>
    </source>
</evidence>
<dbReference type="PANTHER" id="PTHR14107">
    <property type="entry name" value="WD REPEAT PROTEIN"/>
    <property type="match status" value="1"/>
</dbReference>
<evidence type="ECO:0000256" key="3">
    <source>
        <dbReference type="PROSITE-ProRule" id="PRU00221"/>
    </source>
</evidence>
<evidence type="ECO:0000313" key="7">
    <source>
        <dbReference type="Proteomes" id="UP000663829"/>
    </source>
</evidence>
<reference evidence="5" key="1">
    <citation type="submission" date="2021-02" db="EMBL/GenBank/DDBJ databases">
        <authorList>
            <person name="Nowell W R."/>
        </authorList>
    </citation>
    <scope>NUCLEOTIDE SEQUENCE</scope>
</reference>
<gene>
    <name evidence="5" type="ORF">GPM918_LOCUS605</name>
    <name evidence="6" type="ORF">SRO942_LOCUS606</name>
</gene>
<feature type="compositionally biased region" description="Low complexity" evidence="4">
    <location>
        <begin position="418"/>
        <end position="430"/>
    </location>
</feature>
<feature type="repeat" description="WD" evidence="3">
    <location>
        <begin position="333"/>
        <end position="374"/>
    </location>
</feature>
<proteinExistence type="predicted"/>
<dbReference type="AlphaFoldDB" id="A0A813NYK4"/>
<dbReference type="PANTHER" id="PTHR14107:SF16">
    <property type="entry name" value="AT02583P"/>
    <property type="match status" value="1"/>
</dbReference>
<evidence type="ECO:0008006" key="8">
    <source>
        <dbReference type="Google" id="ProtNLM"/>
    </source>
</evidence>
<keyword evidence="2" id="KW-0677">Repeat</keyword>
<comment type="caution">
    <text evidence="5">The sequence shown here is derived from an EMBL/GenBank/DDBJ whole genome shotgun (WGS) entry which is preliminary data.</text>
</comment>
<evidence type="ECO:0000313" key="5">
    <source>
        <dbReference type="EMBL" id="CAF0747068.1"/>
    </source>
</evidence>
<protein>
    <recommendedName>
        <fullName evidence="8">WD repeat-containing protein 20</fullName>
    </recommendedName>
</protein>
<dbReference type="EMBL" id="CAJOBC010000049">
    <property type="protein sequence ID" value="CAF3526040.1"/>
    <property type="molecule type" value="Genomic_DNA"/>
</dbReference>